<dbReference type="Pfam" id="PF09347">
    <property type="entry name" value="DUF1989"/>
    <property type="match status" value="1"/>
</dbReference>
<name>A0A653AXG6_ECTOL</name>
<feature type="region of interest" description="Disordered" evidence="1">
    <location>
        <begin position="1"/>
        <end position="26"/>
    </location>
</feature>
<evidence type="ECO:0000256" key="1">
    <source>
        <dbReference type="SAM" id="MobiDB-lite"/>
    </source>
</evidence>
<organism evidence="3">
    <name type="scientific">Ectopseudomonas oleovorans</name>
    <name type="common">Pseudomonas oleovorans</name>
    <dbReference type="NCBI Taxonomy" id="301"/>
    <lineage>
        <taxon>Bacteria</taxon>
        <taxon>Pseudomonadati</taxon>
        <taxon>Pseudomonadota</taxon>
        <taxon>Gammaproteobacteria</taxon>
        <taxon>Pseudomonadales</taxon>
        <taxon>Pseudomonadaceae</taxon>
        <taxon>Ectopseudomonas</taxon>
    </lineage>
</organism>
<feature type="region of interest" description="Disordered" evidence="1">
    <location>
        <begin position="240"/>
        <end position="260"/>
    </location>
</feature>
<sequence length="276" mass="29123">MASGHACRLQPRLHQQRGSAGGGRGAWRPVAVDAQQRASELRLIIQRANPASLLLPALPAPLGEVIDEFTLVPGTARDYVVAPGQYIQVLDVAGRQCSDFVAFDRRGLDAGREIDLDPTVTRTLNGNAYPAPACSASSSTATCSQCWKWCATPLAGTTPSPWPAPRATTKHRGYFGHTNCSDNISRALAAHGVQAGAAGRRSTFLQHRVDAHQQLTSTSPGRAPATTCCSRPCASWSAPAARARTTSTRPTAGSRPTSTFACIPTRSASVSPWPTA</sequence>
<evidence type="ECO:0000259" key="2">
    <source>
        <dbReference type="Pfam" id="PF09347"/>
    </source>
</evidence>
<gene>
    <name evidence="3" type="ORF">POT9AD_0047</name>
</gene>
<dbReference type="EMBL" id="LR130779">
    <property type="protein sequence ID" value="VDN61043.1"/>
    <property type="molecule type" value="Genomic_DNA"/>
</dbReference>
<feature type="compositionally biased region" description="Low complexity" evidence="1">
    <location>
        <begin position="240"/>
        <end position="259"/>
    </location>
</feature>
<feature type="domain" description="DUF1989" evidence="2">
    <location>
        <begin position="71"/>
        <end position="132"/>
    </location>
</feature>
<accession>A0A653AXG6</accession>
<reference evidence="3" key="1">
    <citation type="submission" date="2018-11" db="EMBL/GenBank/DDBJ databases">
        <authorList>
            <consortium name="Genoscope - CEA"/>
            <person name="William W."/>
        </authorList>
    </citation>
    <scope>NUCLEOTIDE SEQUENCE [LARGE SCALE GENOMIC DNA]</scope>
    <source>
        <strain evidence="3">T9AD</strain>
    </source>
</reference>
<dbReference type="InterPro" id="IPR018959">
    <property type="entry name" value="DUF1989"/>
</dbReference>
<proteinExistence type="predicted"/>
<evidence type="ECO:0000313" key="3">
    <source>
        <dbReference type="EMBL" id="VDN61043.1"/>
    </source>
</evidence>
<dbReference type="AlphaFoldDB" id="A0A653AXG6"/>
<protein>
    <recommendedName>
        <fullName evidence="2">DUF1989 domain-containing protein</fullName>
    </recommendedName>
</protein>